<proteinExistence type="predicted"/>
<organism evidence="1">
    <name type="scientific">marine sediment metagenome</name>
    <dbReference type="NCBI Taxonomy" id="412755"/>
    <lineage>
        <taxon>unclassified sequences</taxon>
        <taxon>metagenomes</taxon>
        <taxon>ecological metagenomes</taxon>
    </lineage>
</organism>
<reference evidence="1" key="1">
    <citation type="journal article" date="2015" name="Nature">
        <title>Complex archaea that bridge the gap between prokaryotes and eukaryotes.</title>
        <authorList>
            <person name="Spang A."/>
            <person name="Saw J.H."/>
            <person name="Jorgensen S.L."/>
            <person name="Zaremba-Niedzwiedzka K."/>
            <person name="Martijn J."/>
            <person name="Lind A.E."/>
            <person name="van Eijk R."/>
            <person name="Schleper C."/>
            <person name="Guy L."/>
            <person name="Ettema T.J."/>
        </authorList>
    </citation>
    <scope>NUCLEOTIDE SEQUENCE</scope>
</reference>
<name>A0A0F8WTB4_9ZZZZ</name>
<dbReference type="AlphaFoldDB" id="A0A0F8WTB4"/>
<dbReference type="Gene3D" id="1.10.3790.10">
    <property type="entry name" value="NinB"/>
    <property type="match status" value="1"/>
</dbReference>
<evidence type="ECO:0000313" key="1">
    <source>
        <dbReference type="EMBL" id="KKK59943.1"/>
    </source>
</evidence>
<dbReference type="InterPro" id="IPR036619">
    <property type="entry name" value="NinB_sf"/>
</dbReference>
<gene>
    <name evidence="1" type="ORF">LCGC14_3029310</name>
</gene>
<dbReference type="EMBL" id="LAZR01063216">
    <property type="protein sequence ID" value="KKK59943.1"/>
    <property type="molecule type" value="Genomic_DNA"/>
</dbReference>
<comment type="caution">
    <text evidence="1">The sequence shown here is derived from an EMBL/GenBank/DDBJ whole genome shotgun (WGS) entry which is preliminary data.</text>
</comment>
<sequence>MMKSLFKTQAVFVPGMSKVHKGLYSFLVHPDDQVIFKAKMAQLLKDQLDKKHKKHPNLILSVSVYHPPRTLKQNDMYRAMLRAMCTQKESAAYGSDPDNLHEGVLARAAISYGYPTITVAGIKVPERSHKTMTTQMNLLMEVARVIAGEIGADVSHIGAEE</sequence>
<accession>A0A0F8WTB4</accession>
<protein>
    <submittedName>
        <fullName evidence="1">Uncharacterized protein</fullName>
    </submittedName>
</protein>